<reference evidence="3 4" key="1">
    <citation type="submission" date="2018-09" db="EMBL/GenBank/DDBJ databases">
        <title>Draft genome sequence of Rhodopseudomonas palustris 2.1.18.</title>
        <authorList>
            <person name="Robertson S.L."/>
            <person name="Meyer T.E."/>
            <person name="Kyndt J.A."/>
        </authorList>
    </citation>
    <scope>NUCLEOTIDE SEQUENCE [LARGE SCALE GENOMIC DNA]</scope>
    <source>
        <strain evidence="3 4">2.1.18</strain>
    </source>
</reference>
<proteinExistence type="predicted"/>
<feature type="transmembrane region" description="Helical" evidence="1">
    <location>
        <begin position="119"/>
        <end position="141"/>
    </location>
</feature>
<feature type="domain" description="DUF1468" evidence="2">
    <location>
        <begin position="15"/>
        <end position="144"/>
    </location>
</feature>
<keyword evidence="1" id="KW-0472">Membrane</keyword>
<dbReference type="RefSeq" id="WP_119855465.1">
    <property type="nucleotide sequence ID" value="NZ_QYYD01000004.1"/>
</dbReference>
<evidence type="ECO:0000313" key="3">
    <source>
        <dbReference type="EMBL" id="RJF76519.1"/>
    </source>
</evidence>
<feature type="transmembrane region" description="Helical" evidence="1">
    <location>
        <begin position="80"/>
        <end position="113"/>
    </location>
</feature>
<keyword evidence="1" id="KW-1133">Transmembrane helix</keyword>
<evidence type="ECO:0000313" key="4">
    <source>
        <dbReference type="Proteomes" id="UP000285523"/>
    </source>
</evidence>
<dbReference type="AlphaFoldDB" id="A0A418VKE0"/>
<name>A0A418VKE0_RHOPL</name>
<feature type="transmembrane region" description="Helical" evidence="1">
    <location>
        <begin position="12"/>
        <end position="32"/>
    </location>
</feature>
<protein>
    <submittedName>
        <fullName evidence="3">Tripartite tricarboxylate transporter TctB family protein</fullName>
    </submittedName>
</protein>
<dbReference type="Pfam" id="PF07331">
    <property type="entry name" value="TctB"/>
    <property type="match status" value="1"/>
</dbReference>
<gene>
    <name evidence="3" type="ORF">D4Q52_05060</name>
</gene>
<sequence>MKSLGRHINDDVCTGALLAVVAVVALSYIRTLDVGTVLEMGPGYFPYGLALVLLGMGLILIVKGVLIGGTPIEKFHLRPLVFILLSFAAFGFLLERAGMVVAVLAQVGIAALASRETTLLQTAVTAVGCAVASSVLFVWILQIPVRVWP</sequence>
<comment type="caution">
    <text evidence="3">The sequence shown here is derived from an EMBL/GenBank/DDBJ whole genome shotgun (WGS) entry which is preliminary data.</text>
</comment>
<dbReference type="OrthoDB" id="5186924at2"/>
<dbReference type="EMBL" id="QYYD01000004">
    <property type="protein sequence ID" value="RJF76519.1"/>
    <property type="molecule type" value="Genomic_DNA"/>
</dbReference>
<evidence type="ECO:0000259" key="2">
    <source>
        <dbReference type="Pfam" id="PF07331"/>
    </source>
</evidence>
<organism evidence="3 4">
    <name type="scientific">Rhodopseudomonas palustris</name>
    <dbReference type="NCBI Taxonomy" id="1076"/>
    <lineage>
        <taxon>Bacteria</taxon>
        <taxon>Pseudomonadati</taxon>
        <taxon>Pseudomonadota</taxon>
        <taxon>Alphaproteobacteria</taxon>
        <taxon>Hyphomicrobiales</taxon>
        <taxon>Nitrobacteraceae</taxon>
        <taxon>Rhodopseudomonas</taxon>
    </lineage>
</organism>
<keyword evidence="1" id="KW-0812">Transmembrane</keyword>
<accession>A0A418VKE0</accession>
<dbReference type="Proteomes" id="UP000285523">
    <property type="component" value="Unassembled WGS sequence"/>
</dbReference>
<evidence type="ECO:0000256" key="1">
    <source>
        <dbReference type="SAM" id="Phobius"/>
    </source>
</evidence>
<dbReference type="InterPro" id="IPR009936">
    <property type="entry name" value="DUF1468"/>
</dbReference>
<feature type="transmembrane region" description="Helical" evidence="1">
    <location>
        <begin position="44"/>
        <end position="68"/>
    </location>
</feature>